<keyword evidence="2" id="KW-0813">Transport</keyword>
<keyword evidence="4 6" id="KW-1133">Transmembrane helix</keyword>
<evidence type="ECO:0000256" key="5">
    <source>
        <dbReference type="ARBA" id="ARBA00023136"/>
    </source>
</evidence>
<dbReference type="GO" id="GO:0022857">
    <property type="term" value="F:transmembrane transporter activity"/>
    <property type="evidence" value="ECO:0007669"/>
    <property type="project" value="InterPro"/>
</dbReference>
<dbReference type="AlphaFoldDB" id="A0A1G7ZEQ9"/>
<feature type="transmembrane region" description="Helical" evidence="6">
    <location>
        <begin position="148"/>
        <end position="167"/>
    </location>
</feature>
<evidence type="ECO:0000256" key="4">
    <source>
        <dbReference type="ARBA" id="ARBA00022989"/>
    </source>
</evidence>
<feature type="transmembrane region" description="Helical" evidence="6">
    <location>
        <begin position="116"/>
        <end position="136"/>
    </location>
</feature>
<keyword evidence="3 6" id="KW-0812">Transmembrane</keyword>
<dbReference type="Gene3D" id="1.20.1250.20">
    <property type="entry name" value="MFS general substrate transporter like domains"/>
    <property type="match status" value="2"/>
</dbReference>
<accession>A0A1G7ZEQ9</accession>
<evidence type="ECO:0000313" key="8">
    <source>
        <dbReference type="EMBL" id="SDH07263.1"/>
    </source>
</evidence>
<feature type="transmembrane region" description="Helical" evidence="6">
    <location>
        <begin position="347"/>
        <end position="366"/>
    </location>
</feature>
<dbReference type="Pfam" id="PF07690">
    <property type="entry name" value="MFS_1"/>
    <property type="match status" value="1"/>
</dbReference>
<evidence type="ECO:0000256" key="3">
    <source>
        <dbReference type="ARBA" id="ARBA00022692"/>
    </source>
</evidence>
<feature type="transmembrane region" description="Helical" evidence="6">
    <location>
        <begin position="276"/>
        <end position="301"/>
    </location>
</feature>
<name>A0A1G7ZEQ9_9ACTN</name>
<feature type="transmembrane region" description="Helical" evidence="6">
    <location>
        <begin position="179"/>
        <end position="197"/>
    </location>
</feature>
<feature type="transmembrane region" description="Helical" evidence="6">
    <location>
        <begin position="61"/>
        <end position="79"/>
    </location>
</feature>
<evidence type="ECO:0000313" key="9">
    <source>
        <dbReference type="Proteomes" id="UP000198923"/>
    </source>
</evidence>
<feature type="transmembrane region" description="Helical" evidence="6">
    <location>
        <begin position="234"/>
        <end position="255"/>
    </location>
</feature>
<protein>
    <submittedName>
        <fullName evidence="8">Major Facilitator Superfamily protein</fullName>
    </submittedName>
</protein>
<keyword evidence="9" id="KW-1185">Reference proteome</keyword>
<proteinExistence type="predicted"/>
<dbReference type="InterPro" id="IPR036259">
    <property type="entry name" value="MFS_trans_sf"/>
</dbReference>
<dbReference type="STRING" id="504805.SAMN05421505_11128"/>
<sequence length="483" mass="49485">MPTSSASDRESLSGELHTGWSGRLVRQVLVLIAANVMVDTVVSSPIIVLPQMLEHFDTDQAAWLNAGAMLAGAMWAPLLGKSADIYGKRKVLLVTLLIGCLGALVCLFAPNVWVFIAGRMIQGAALAALFLTVALIRQICAPRLGMAVVGLLTAGTAVIGIFDAFLFEYLADEYGFQSVFVVSGALAAVAAIFVRLLIPESPIKAGGKLDVLGALLLGGGLAAALGYISLIPELGWIGVGPLSIIVGGIALMIAWGIRTRRIPEPVIPIGNLTKPLLLTMAVVVLSTGAYQSMLQLIGLIARISPDEQLGYGLDAAGSMGLLFAVPSIGIILGGPLAGALATRIGPAWTLAGGVLIGTGAAIGLFMSTSHFYPALVFFGLLGFTAGVIVTSGFNMAANVASAESHGVTTGLIQVMLAVGSVLLNVVGAAVLTATQVTVNGVEKNSAVGVNSYIAIGIGAFLVSVVVALVLARSHRFTPLLGSK</sequence>
<dbReference type="PANTHER" id="PTHR23501:SF191">
    <property type="entry name" value="VACUOLAR BASIC AMINO ACID TRANSPORTER 4"/>
    <property type="match status" value="1"/>
</dbReference>
<feature type="transmembrane region" description="Helical" evidence="6">
    <location>
        <begin position="372"/>
        <end position="397"/>
    </location>
</feature>
<feature type="transmembrane region" description="Helical" evidence="6">
    <location>
        <begin position="28"/>
        <end position="49"/>
    </location>
</feature>
<feature type="domain" description="Major facilitator superfamily (MFS) profile" evidence="7">
    <location>
        <begin position="25"/>
        <end position="474"/>
    </location>
</feature>
<dbReference type="InterPro" id="IPR020846">
    <property type="entry name" value="MFS_dom"/>
</dbReference>
<evidence type="ECO:0000259" key="7">
    <source>
        <dbReference type="PROSITE" id="PS50850"/>
    </source>
</evidence>
<feature type="transmembrane region" description="Helical" evidence="6">
    <location>
        <begin position="321"/>
        <end position="340"/>
    </location>
</feature>
<dbReference type="GO" id="GO:0005886">
    <property type="term" value="C:plasma membrane"/>
    <property type="evidence" value="ECO:0007669"/>
    <property type="project" value="UniProtKB-SubCell"/>
</dbReference>
<comment type="subcellular location">
    <subcellularLocation>
        <location evidence="1">Cell inner membrane</location>
        <topology evidence="1">Multi-pass membrane protein</topology>
    </subcellularLocation>
</comment>
<evidence type="ECO:0000256" key="1">
    <source>
        <dbReference type="ARBA" id="ARBA00004429"/>
    </source>
</evidence>
<dbReference type="EMBL" id="FNCN01000011">
    <property type="protein sequence ID" value="SDH07263.1"/>
    <property type="molecule type" value="Genomic_DNA"/>
</dbReference>
<keyword evidence="5 6" id="KW-0472">Membrane</keyword>
<dbReference type="PROSITE" id="PS50850">
    <property type="entry name" value="MFS"/>
    <property type="match status" value="1"/>
</dbReference>
<reference evidence="8 9" key="1">
    <citation type="submission" date="2016-10" db="EMBL/GenBank/DDBJ databases">
        <authorList>
            <person name="de Groot N.N."/>
        </authorList>
    </citation>
    <scope>NUCLEOTIDE SEQUENCE [LARGE SCALE GENOMIC DNA]</scope>
    <source>
        <strain evidence="8 9">CPCC 201354</strain>
    </source>
</reference>
<feature type="transmembrane region" description="Helical" evidence="6">
    <location>
        <begin position="409"/>
        <end position="431"/>
    </location>
</feature>
<feature type="transmembrane region" description="Helical" evidence="6">
    <location>
        <begin position="91"/>
        <end position="110"/>
    </location>
</feature>
<dbReference type="PANTHER" id="PTHR23501">
    <property type="entry name" value="MAJOR FACILITATOR SUPERFAMILY"/>
    <property type="match status" value="1"/>
</dbReference>
<evidence type="ECO:0000256" key="6">
    <source>
        <dbReference type="SAM" id="Phobius"/>
    </source>
</evidence>
<dbReference type="InterPro" id="IPR011701">
    <property type="entry name" value="MFS"/>
</dbReference>
<dbReference type="Proteomes" id="UP000198923">
    <property type="component" value="Unassembled WGS sequence"/>
</dbReference>
<feature type="transmembrane region" description="Helical" evidence="6">
    <location>
        <begin position="451"/>
        <end position="471"/>
    </location>
</feature>
<feature type="transmembrane region" description="Helical" evidence="6">
    <location>
        <begin position="209"/>
        <end position="228"/>
    </location>
</feature>
<gene>
    <name evidence="8" type="ORF">SAMN05421505_11128</name>
</gene>
<dbReference type="RefSeq" id="WP_218125838.1">
    <property type="nucleotide sequence ID" value="NZ_FNCN01000011.1"/>
</dbReference>
<dbReference type="SUPFAM" id="SSF103473">
    <property type="entry name" value="MFS general substrate transporter"/>
    <property type="match status" value="2"/>
</dbReference>
<organism evidence="8 9">
    <name type="scientific">Sinosporangium album</name>
    <dbReference type="NCBI Taxonomy" id="504805"/>
    <lineage>
        <taxon>Bacteria</taxon>
        <taxon>Bacillati</taxon>
        <taxon>Actinomycetota</taxon>
        <taxon>Actinomycetes</taxon>
        <taxon>Streptosporangiales</taxon>
        <taxon>Streptosporangiaceae</taxon>
        <taxon>Sinosporangium</taxon>
    </lineage>
</organism>
<evidence type="ECO:0000256" key="2">
    <source>
        <dbReference type="ARBA" id="ARBA00022448"/>
    </source>
</evidence>